<organism evidence="8">
    <name type="scientific">Acidithiobacillus ferrianus</name>
    <dbReference type="NCBI Taxonomy" id="2678518"/>
    <lineage>
        <taxon>Bacteria</taxon>
        <taxon>Pseudomonadati</taxon>
        <taxon>Pseudomonadota</taxon>
        <taxon>Acidithiobacillia</taxon>
        <taxon>Acidithiobacillales</taxon>
        <taxon>Acidithiobacillaceae</taxon>
        <taxon>Acidithiobacillus</taxon>
    </lineage>
</organism>
<comment type="function">
    <text evidence="7">Provides the (R)-glutamate required for cell wall biosynthesis.</text>
</comment>
<accession>A0A845U6Q0</accession>
<keyword evidence="3 7" id="KW-0133">Cell shape</keyword>
<dbReference type="PROSITE" id="PS51257">
    <property type="entry name" value="PROKAR_LIPOPROTEIN"/>
    <property type="match status" value="1"/>
</dbReference>
<dbReference type="PANTHER" id="PTHR21198:SF3">
    <property type="entry name" value="GLUTAMATE RACEMASE"/>
    <property type="match status" value="1"/>
</dbReference>
<feature type="binding site" evidence="7">
    <location>
        <begin position="7"/>
        <end position="8"/>
    </location>
    <ligand>
        <name>substrate</name>
    </ligand>
</feature>
<dbReference type="SUPFAM" id="SSF53681">
    <property type="entry name" value="Aspartate/glutamate racemase"/>
    <property type="match status" value="2"/>
</dbReference>
<evidence type="ECO:0000256" key="7">
    <source>
        <dbReference type="HAMAP-Rule" id="MF_00258"/>
    </source>
</evidence>
<gene>
    <name evidence="7 8" type="primary">murI</name>
    <name evidence="8" type="ORF">GL267_01905</name>
</gene>
<dbReference type="EC" id="5.1.1.3" evidence="2 7"/>
<evidence type="ECO:0000256" key="4">
    <source>
        <dbReference type="ARBA" id="ARBA00022984"/>
    </source>
</evidence>
<dbReference type="AlphaFoldDB" id="A0A845U6Q0"/>
<evidence type="ECO:0000256" key="5">
    <source>
        <dbReference type="ARBA" id="ARBA00023235"/>
    </source>
</evidence>
<dbReference type="Pfam" id="PF01177">
    <property type="entry name" value="Asp_Glu_race"/>
    <property type="match status" value="1"/>
</dbReference>
<dbReference type="GO" id="GO:0009252">
    <property type="term" value="P:peptidoglycan biosynthetic process"/>
    <property type="evidence" value="ECO:0007669"/>
    <property type="project" value="UniProtKB-UniRule"/>
</dbReference>
<keyword evidence="4 7" id="KW-0573">Peptidoglycan synthesis</keyword>
<comment type="pathway">
    <text evidence="7">Cell wall biogenesis; peptidoglycan biosynthesis.</text>
</comment>
<dbReference type="NCBIfam" id="TIGR00067">
    <property type="entry name" value="glut_race"/>
    <property type="match status" value="1"/>
</dbReference>
<dbReference type="EMBL" id="WNJL01000011">
    <property type="protein sequence ID" value="NDU41437.1"/>
    <property type="molecule type" value="Genomic_DNA"/>
</dbReference>
<keyword evidence="5 7" id="KW-0413">Isomerase</keyword>
<dbReference type="GO" id="GO:0008881">
    <property type="term" value="F:glutamate racemase activity"/>
    <property type="evidence" value="ECO:0007669"/>
    <property type="project" value="UniProtKB-UniRule"/>
</dbReference>
<proteinExistence type="inferred from homology"/>
<dbReference type="RefSeq" id="WP_163095993.1">
    <property type="nucleotide sequence ID" value="NZ_CP127523.1"/>
</dbReference>
<evidence type="ECO:0000256" key="6">
    <source>
        <dbReference type="ARBA" id="ARBA00023316"/>
    </source>
</evidence>
<name>A0A845U6Q0_9PROT</name>
<dbReference type="UniPathway" id="UPA00219"/>
<feature type="binding site" evidence="7">
    <location>
        <begin position="71"/>
        <end position="72"/>
    </location>
    <ligand>
        <name>substrate</name>
    </ligand>
</feature>
<dbReference type="GO" id="GO:0071555">
    <property type="term" value="P:cell wall organization"/>
    <property type="evidence" value="ECO:0007669"/>
    <property type="project" value="UniProtKB-KW"/>
</dbReference>
<dbReference type="InterPro" id="IPR018187">
    <property type="entry name" value="Asp/Glu_racemase_AS_1"/>
</dbReference>
<dbReference type="HAMAP" id="MF_00258">
    <property type="entry name" value="Glu_racemase"/>
    <property type="match status" value="1"/>
</dbReference>
<comment type="similarity">
    <text evidence="7">Belongs to the aspartate/glutamate racemases family.</text>
</comment>
<evidence type="ECO:0000313" key="8">
    <source>
        <dbReference type="EMBL" id="NDU41437.1"/>
    </source>
</evidence>
<dbReference type="Gene3D" id="3.40.50.1860">
    <property type="match status" value="2"/>
</dbReference>
<comment type="catalytic activity">
    <reaction evidence="1 7">
        <text>L-glutamate = D-glutamate</text>
        <dbReference type="Rhea" id="RHEA:12813"/>
        <dbReference type="ChEBI" id="CHEBI:29985"/>
        <dbReference type="ChEBI" id="CHEBI:29986"/>
        <dbReference type="EC" id="5.1.1.3"/>
    </reaction>
</comment>
<dbReference type="InterPro" id="IPR004391">
    <property type="entry name" value="Glu_race"/>
</dbReference>
<feature type="active site" description="Proton donor/acceptor" evidence="7">
    <location>
        <position position="70"/>
    </location>
</feature>
<evidence type="ECO:0000256" key="2">
    <source>
        <dbReference type="ARBA" id="ARBA00013090"/>
    </source>
</evidence>
<feature type="binding site" evidence="7">
    <location>
        <begin position="39"/>
        <end position="40"/>
    </location>
    <ligand>
        <name>substrate</name>
    </ligand>
</feature>
<sequence>MRIGIFDSGLGGLSTLLACLRYLPDAHYLFYGDSAHAPYGDKSPAQVRQWTQAAYAWFIAAGVDAVVLACNTATSAAVAPLRERADVPVIGIEPAIKKALIDHPQGDILLLATAVTVKGVKLQELLHRLEGGQERVRPLACSGLAEIIETQDAEWRERVSRYLQVQVRPAQPQDTRAIVLGCTHYCWIGDLIHDVLGRDIAIVDGNDGVARQLCHRLGVPTEAGVVPPLPDHARISLYFTTDNPVKSPLARQLLAANGVRMNSNQDQNVFLVPQQGVSRRPSDP</sequence>
<dbReference type="InterPro" id="IPR015942">
    <property type="entry name" value="Asp/Glu/hydantoin_racemase"/>
</dbReference>
<comment type="caution">
    <text evidence="8">The sequence shown here is derived from an EMBL/GenBank/DDBJ whole genome shotgun (WGS) entry which is preliminary data.</text>
</comment>
<feature type="active site" description="Proton donor/acceptor" evidence="7">
    <location>
        <position position="182"/>
    </location>
</feature>
<dbReference type="GO" id="GO:0008360">
    <property type="term" value="P:regulation of cell shape"/>
    <property type="evidence" value="ECO:0007669"/>
    <property type="project" value="UniProtKB-KW"/>
</dbReference>
<reference evidence="8" key="1">
    <citation type="submission" date="2019-11" db="EMBL/GenBank/DDBJ databases">
        <title>Acidithiobacillus ferrianus sp. nov.: a facultatively anaerobic and extremely acidophilic chemolithoautotroph.</title>
        <authorList>
            <person name="Norris P.R."/>
            <person name="Falagan C."/>
            <person name="Moya-Beltran A."/>
            <person name="Castro M."/>
            <person name="Quatrini R."/>
            <person name="Johnson D.B."/>
        </authorList>
    </citation>
    <scope>NUCLEOTIDE SEQUENCE [LARGE SCALE GENOMIC DNA]</scope>
    <source>
        <strain evidence="8">MG</strain>
    </source>
</reference>
<evidence type="ECO:0000256" key="1">
    <source>
        <dbReference type="ARBA" id="ARBA00001602"/>
    </source>
</evidence>
<dbReference type="InterPro" id="IPR001920">
    <property type="entry name" value="Asp/Glu_race"/>
</dbReference>
<dbReference type="PROSITE" id="PS00923">
    <property type="entry name" value="ASP_GLU_RACEMASE_1"/>
    <property type="match status" value="1"/>
</dbReference>
<protein>
    <recommendedName>
        <fullName evidence="2 7">Glutamate racemase</fullName>
        <ecNumber evidence="2 7">5.1.1.3</ecNumber>
    </recommendedName>
</protein>
<feature type="binding site" evidence="7">
    <location>
        <begin position="183"/>
        <end position="184"/>
    </location>
    <ligand>
        <name>substrate</name>
    </ligand>
</feature>
<keyword evidence="6 7" id="KW-0961">Cell wall biogenesis/degradation</keyword>
<evidence type="ECO:0000256" key="3">
    <source>
        <dbReference type="ARBA" id="ARBA00022960"/>
    </source>
</evidence>
<dbReference type="PANTHER" id="PTHR21198">
    <property type="entry name" value="GLUTAMATE RACEMASE"/>
    <property type="match status" value="1"/>
</dbReference>